<evidence type="ECO:0000313" key="1">
    <source>
        <dbReference type="EMBL" id="CAG4893687.1"/>
    </source>
</evidence>
<dbReference type="Proteomes" id="UP000789752">
    <property type="component" value="Unassembled WGS sequence"/>
</dbReference>
<keyword evidence="2" id="KW-1185">Reference proteome</keyword>
<organism evidence="1 2">
    <name type="scientific">Paraburkholderia gardini</name>
    <dbReference type="NCBI Taxonomy" id="2823469"/>
    <lineage>
        <taxon>Bacteria</taxon>
        <taxon>Pseudomonadati</taxon>
        <taxon>Pseudomonadota</taxon>
        <taxon>Betaproteobacteria</taxon>
        <taxon>Burkholderiales</taxon>
        <taxon>Burkholderiaceae</taxon>
        <taxon>Paraburkholderia</taxon>
    </lineage>
</organism>
<evidence type="ECO:0000313" key="2">
    <source>
        <dbReference type="Proteomes" id="UP000789752"/>
    </source>
</evidence>
<dbReference type="PANTHER" id="PTHR42110">
    <property type="entry name" value="L-ASPARAGINASE, PUTATIVE (AFU_ORTHOLOGUE AFUA_3G11890)-RELATED"/>
    <property type="match status" value="1"/>
</dbReference>
<name>A0ABM8U181_9BURK</name>
<dbReference type="InterPro" id="IPR010349">
    <property type="entry name" value="Asparaginase_II"/>
</dbReference>
<proteinExistence type="predicted"/>
<dbReference type="PANTHER" id="PTHR42110:SF1">
    <property type="entry name" value="L-ASPARAGINASE, PUTATIVE (AFU_ORTHOLOGUE AFUA_3G11890)-RELATED"/>
    <property type="match status" value="1"/>
</dbReference>
<protein>
    <recommendedName>
        <fullName evidence="3">Asparaginase</fullName>
    </recommendedName>
</protein>
<comment type="caution">
    <text evidence="1">The sequence shown here is derived from an EMBL/GenBank/DDBJ whole genome shotgun (WGS) entry which is preliminary data.</text>
</comment>
<reference evidence="1 2" key="1">
    <citation type="submission" date="2021-04" db="EMBL/GenBank/DDBJ databases">
        <authorList>
            <person name="Vanwijnsberghe S."/>
        </authorList>
    </citation>
    <scope>NUCLEOTIDE SEQUENCE [LARGE SCALE GENOMIC DNA]</scope>
    <source>
        <strain evidence="1 2">LMG 32171</strain>
    </source>
</reference>
<dbReference type="EMBL" id="CAJQYY010000007">
    <property type="protein sequence ID" value="CAG4893687.1"/>
    <property type="molecule type" value="Genomic_DNA"/>
</dbReference>
<dbReference type="Pfam" id="PF06089">
    <property type="entry name" value="Asparaginase_II"/>
    <property type="match status" value="1"/>
</dbReference>
<gene>
    <name evidence="1" type="ORF">R54767_01610</name>
</gene>
<accession>A0ABM8U181</accession>
<evidence type="ECO:0008006" key="3">
    <source>
        <dbReference type="Google" id="ProtNLM"/>
    </source>
</evidence>
<sequence length="360" mass="38942">MEASTRMERNDEAVITYRDKSVENVHSAHIAIVDAYGKLLYSFGDPTRMTLARSAAKPAQAVAVLESGAFDRFAFDEGDLALMCASHNSEDRHIERTKSMLTKVDAQESDMRCGGHAPLSDAVYRSWVKRDYEPTAVCSNCSGKHVGMLGGAQALGAAMAGYHLPDHPMQGLVKRVTAELCGLPDDLVQWGIDGCNLPTPAFPLDRLAFLYAQLAHAADASEAQDTELTQRSAALARIYRAMTKYPEMVAGDGRYCTVLMHAFEGELVGKLGADACYGVGVRASQQTQGLGTSGAIGISVKVGDGNIDVAYMIVSEVLERLQIGTPSQRSQIEAYHRPKMLNTKGVTIGHAEFPFELTKH</sequence>